<protein>
    <submittedName>
        <fullName evidence="1">Uncharacterized protein</fullName>
    </submittedName>
</protein>
<keyword evidence="2" id="KW-1185">Reference proteome</keyword>
<dbReference type="Proteomes" id="UP001234989">
    <property type="component" value="Chromosome 10"/>
</dbReference>
<name>A0AAF0UV18_SOLVR</name>
<dbReference type="AlphaFoldDB" id="A0AAF0UV18"/>
<organism evidence="1 2">
    <name type="scientific">Solanum verrucosum</name>
    <dbReference type="NCBI Taxonomy" id="315347"/>
    <lineage>
        <taxon>Eukaryota</taxon>
        <taxon>Viridiplantae</taxon>
        <taxon>Streptophyta</taxon>
        <taxon>Embryophyta</taxon>
        <taxon>Tracheophyta</taxon>
        <taxon>Spermatophyta</taxon>
        <taxon>Magnoliopsida</taxon>
        <taxon>eudicotyledons</taxon>
        <taxon>Gunneridae</taxon>
        <taxon>Pentapetalae</taxon>
        <taxon>asterids</taxon>
        <taxon>lamiids</taxon>
        <taxon>Solanales</taxon>
        <taxon>Solanaceae</taxon>
        <taxon>Solanoideae</taxon>
        <taxon>Solaneae</taxon>
        <taxon>Solanum</taxon>
    </lineage>
</organism>
<dbReference type="EMBL" id="CP133621">
    <property type="protein sequence ID" value="WMV51929.1"/>
    <property type="molecule type" value="Genomic_DNA"/>
</dbReference>
<evidence type="ECO:0000313" key="1">
    <source>
        <dbReference type="EMBL" id="WMV51929.1"/>
    </source>
</evidence>
<reference evidence="1" key="1">
    <citation type="submission" date="2023-08" db="EMBL/GenBank/DDBJ databases">
        <title>A de novo genome assembly of Solanum verrucosum Schlechtendal, a Mexican diploid species geographically isolated from the other diploid A-genome species in potato relatives.</title>
        <authorList>
            <person name="Hosaka K."/>
        </authorList>
    </citation>
    <scope>NUCLEOTIDE SEQUENCE</scope>
    <source>
        <tissue evidence="1">Young leaves</tissue>
    </source>
</reference>
<accession>A0AAF0UV18</accession>
<sequence length="30" mass="3777">MQLQTSWSEDNPTRKFWSCPRFREKFMQVL</sequence>
<gene>
    <name evidence="1" type="ORF">MTR67_045314</name>
</gene>
<evidence type="ECO:0000313" key="2">
    <source>
        <dbReference type="Proteomes" id="UP001234989"/>
    </source>
</evidence>
<proteinExistence type="predicted"/>